<dbReference type="EMBL" id="JTDE01000461">
    <property type="protein sequence ID" value="KAF7261181.1"/>
    <property type="molecule type" value="Genomic_DNA"/>
</dbReference>
<evidence type="ECO:0000313" key="1">
    <source>
        <dbReference type="EMBL" id="KAF7261181.1"/>
    </source>
</evidence>
<protein>
    <submittedName>
        <fullName evidence="1">Uncharacterized protein</fullName>
    </submittedName>
</protein>
<name>A0A8S9Z7T3_9TREM</name>
<dbReference type="Proteomes" id="UP000822476">
    <property type="component" value="Unassembled WGS sequence"/>
</dbReference>
<evidence type="ECO:0000313" key="2">
    <source>
        <dbReference type="Proteomes" id="UP000822476"/>
    </source>
</evidence>
<gene>
    <name evidence="1" type="ORF">EG68_01452</name>
</gene>
<accession>A0A8S9Z7T3</accession>
<sequence length="37" mass="4297">MRKASRQIYEALQNGCSVDQLNESMALWRENKNLVIS</sequence>
<organism evidence="1 2">
    <name type="scientific">Paragonimus skrjabini miyazakii</name>
    <dbReference type="NCBI Taxonomy" id="59628"/>
    <lineage>
        <taxon>Eukaryota</taxon>
        <taxon>Metazoa</taxon>
        <taxon>Spiralia</taxon>
        <taxon>Lophotrochozoa</taxon>
        <taxon>Platyhelminthes</taxon>
        <taxon>Trematoda</taxon>
        <taxon>Digenea</taxon>
        <taxon>Plagiorchiida</taxon>
        <taxon>Troglotremata</taxon>
        <taxon>Troglotrematidae</taxon>
        <taxon>Paragonimus</taxon>
    </lineage>
</organism>
<dbReference type="AlphaFoldDB" id="A0A8S9Z7T3"/>
<comment type="caution">
    <text evidence="1">The sequence shown here is derived from an EMBL/GenBank/DDBJ whole genome shotgun (WGS) entry which is preliminary data.</text>
</comment>
<keyword evidence="2" id="KW-1185">Reference proteome</keyword>
<reference evidence="1" key="1">
    <citation type="submission" date="2019-07" db="EMBL/GenBank/DDBJ databases">
        <title>Annotation for the trematode Paragonimus miyazaki's.</title>
        <authorList>
            <person name="Choi Y.-J."/>
        </authorList>
    </citation>
    <scope>NUCLEOTIDE SEQUENCE</scope>
    <source>
        <strain evidence="1">Japan</strain>
    </source>
</reference>
<proteinExistence type="predicted"/>